<accession>A0A914S9Y0</accession>
<evidence type="ECO:0000313" key="1">
    <source>
        <dbReference type="Proteomes" id="UP000887564"/>
    </source>
</evidence>
<dbReference type="WBParaSite" id="PEQ_0001403401-mRNA-1">
    <property type="protein sequence ID" value="PEQ_0001403401-mRNA-1"/>
    <property type="gene ID" value="PEQ_0001403401"/>
</dbReference>
<keyword evidence="1" id="KW-1185">Reference proteome</keyword>
<reference evidence="2" key="1">
    <citation type="submission" date="2022-11" db="UniProtKB">
        <authorList>
            <consortium name="WormBaseParasite"/>
        </authorList>
    </citation>
    <scope>IDENTIFICATION</scope>
</reference>
<sequence>MPPLIIQGSGIIWNRLQVSVESLQVSDLIEFIDSPTEAEKFVLYRQCDSVLYTPPNEHFGIRQSSKVLQVPSHFLESQTHQLENCFKKYPMMFLWSSNFIDPPWLF</sequence>
<organism evidence="1 2">
    <name type="scientific">Parascaris equorum</name>
    <name type="common">Equine roundworm</name>
    <dbReference type="NCBI Taxonomy" id="6256"/>
    <lineage>
        <taxon>Eukaryota</taxon>
        <taxon>Metazoa</taxon>
        <taxon>Ecdysozoa</taxon>
        <taxon>Nematoda</taxon>
        <taxon>Chromadorea</taxon>
        <taxon>Rhabditida</taxon>
        <taxon>Spirurina</taxon>
        <taxon>Ascaridomorpha</taxon>
        <taxon>Ascaridoidea</taxon>
        <taxon>Ascarididae</taxon>
        <taxon>Parascaris</taxon>
    </lineage>
</organism>
<evidence type="ECO:0000313" key="2">
    <source>
        <dbReference type="WBParaSite" id="PEQ_0001403401-mRNA-1"/>
    </source>
</evidence>
<dbReference type="SUPFAM" id="SSF53756">
    <property type="entry name" value="UDP-Glycosyltransferase/glycogen phosphorylase"/>
    <property type="match status" value="1"/>
</dbReference>
<dbReference type="AlphaFoldDB" id="A0A914S9Y0"/>
<dbReference type="Proteomes" id="UP000887564">
    <property type="component" value="Unplaced"/>
</dbReference>
<name>A0A914S9Y0_PAREQ</name>
<protein>
    <submittedName>
        <fullName evidence="2">Uncharacterized protein</fullName>
    </submittedName>
</protein>
<proteinExistence type="predicted"/>